<gene>
    <name evidence="2" type="ORF">Tco_0991016</name>
</gene>
<evidence type="ECO:0000256" key="1">
    <source>
        <dbReference type="SAM" id="MobiDB-lite"/>
    </source>
</evidence>
<proteinExistence type="predicted"/>
<feature type="compositionally biased region" description="Polar residues" evidence="1">
    <location>
        <begin position="403"/>
        <end position="420"/>
    </location>
</feature>
<name>A0ABQ5EZR9_9ASTR</name>
<keyword evidence="3" id="KW-1185">Reference proteome</keyword>
<protein>
    <recommendedName>
        <fullName evidence="4">Aminotransferase-like plant mobile domain-containing protein</fullName>
    </recommendedName>
</protein>
<dbReference type="Proteomes" id="UP001151760">
    <property type="component" value="Unassembled WGS sequence"/>
</dbReference>
<accession>A0ABQ5EZR9</accession>
<evidence type="ECO:0000313" key="2">
    <source>
        <dbReference type="EMBL" id="GJT55962.1"/>
    </source>
</evidence>
<reference evidence="2" key="2">
    <citation type="submission" date="2022-01" db="EMBL/GenBank/DDBJ databases">
        <authorList>
            <person name="Yamashiro T."/>
            <person name="Shiraishi A."/>
            <person name="Satake H."/>
            <person name="Nakayama K."/>
        </authorList>
    </citation>
    <scope>NUCLEOTIDE SEQUENCE</scope>
</reference>
<organism evidence="2 3">
    <name type="scientific">Tanacetum coccineum</name>
    <dbReference type="NCBI Taxonomy" id="301880"/>
    <lineage>
        <taxon>Eukaryota</taxon>
        <taxon>Viridiplantae</taxon>
        <taxon>Streptophyta</taxon>
        <taxon>Embryophyta</taxon>
        <taxon>Tracheophyta</taxon>
        <taxon>Spermatophyta</taxon>
        <taxon>Magnoliopsida</taxon>
        <taxon>eudicotyledons</taxon>
        <taxon>Gunneridae</taxon>
        <taxon>Pentapetalae</taxon>
        <taxon>asterids</taxon>
        <taxon>campanulids</taxon>
        <taxon>Asterales</taxon>
        <taxon>Asteraceae</taxon>
        <taxon>Asteroideae</taxon>
        <taxon>Anthemideae</taxon>
        <taxon>Anthemidinae</taxon>
        <taxon>Tanacetum</taxon>
    </lineage>
</organism>
<evidence type="ECO:0008006" key="4">
    <source>
        <dbReference type="Google" id="ProtNLM"/>
    </source>
</evidence>
<sequence length="454" mass="52379">MDNPNLTMEEYIRLKEEKACKHEKVFNWQTATYGKIRVDVDLYDLKSMEAEFPAIVVNDDFAPQDILQCKSQRIDILIPIRHMALPPRKQRHIFLRYEGLEYTDSDIAGFELRLERIYTREIHKRQFILALGLHTGEETESPGFARYWSESERIIPGKGDLHDYWRDILTDGDILGPPPSYTLIRDPIPRLCHWMMAHSIVGRSQTPEKVIVIDLFYLRGLDVGSFVGRLAQHFGLLTAEILRGLTVVAPELQMIYTKELVRLWICVQLDDTWDWVAMGLERQPNAAVGAPAVAEDIPIIDEGGQANSIPEQAPQQPPPPPSAAARTMPQRIEEDVHGLRRDVESLRRFMERSMTDQGRFSMWMMSCMTQLMNASGLTYQAFDETFQGSSPAAFQRRTRQRTDGPSTSTAQQDQQYQDRNTPVFPIFYTGPHERIIDEYWWRIYESGNLEVLES</sequence>
<feature type="region of interest" description="Disordered" evidence="1">
    <location>
        <begin position="303"/>
        <end position="327"/>
    </location>
</feature>
<comment type="caution">
    <text evidence="2">The sequence shown here is derived from an EMBL/GenBank/DDBJ whole genome shotgun (WGS) entry which is preliminary data.</text>
</comment>
<evidence type="ECO:0000313" key="3">
    <source>
        <dbReference type="Proteomes" id="UP001151760"/>
    </source>
</evidence>
<feature type="region of interest" description="Disordered" evidence="1">
    <location>
        <begin position="390"/>
        <end position="423"/>
    </location>
</feature>
<dbReference type="EMBL" id="BQNB010016803">
    <property type="protein sequence ID" value="GJT55962.1"/>
    <property type="molecule type" value="Genomic_DNA"/>
</dbReference>
<reference evidence="2" key="1">
    <citation type="journal article" date="2022" name="Int. J. Mol. Sci.">
        <title>Draft Genome of Tanacetum Coccineum: Genomic Comparison of Closely Related Tanacetum-Family Plants.</title>
        <authorList>
            <person name="Yamashiro T."/>
            <person name="Shiraishi A."/>
            <person name="Nakayama K."/>
            <person name="Satake H."/>
        </authorList>
    </citation>
    <scope>NUCLEOTIDE SEQUENCE</scope>
</reference>